<reference evidence="9 10" key="1">
    <citation type="submission" date="2016-10" db="EMBL/GenBank/DDBJ databases">
        <authorList>
            <person name="de Groot N.N."/>
        </authorList>
    </citation>
    <scope>NUCLEOTIDE SEQUENCE [LARGE SCALE GENOMIC DNA]</scope>
    <source>
        <strain evidence="9 10">CGMCC 1.7056</strain>
    </source>
</reference>
<keyword evidence="6 7" id="KW-0472">Membrane</keyword>
<evidence type="ECO:0000256" key="3">
    <source>
        <dbReference type="ARBA" id="ARBA00022475"/>
    </source>
</evidence>
<dbReference type="Pfam" id="PF00528">
    <property type="entry name" value="BPD_transp_1"/>
    <property type="match status" value="1"/>
</dbReference>
<dbReference type="InterPro" id="IPR000515">
    <property type="entry name" value="MetI-like"/>
</dbReference>
<evidence type="ECO:0000256" key="4">
    <source>
        <dbReference type="ARBA" id="ARBA00022692"/>
    </source>
</evidence>
<keyword evidence="3" id="KW-1003">Cell membrane</keyword>
<evidence type="ECO:0000256" key="1">
    <source>
        <dbReference type="ARBA" id="ARBA00004651"/>
    </source>
</evidence>
<evidence type="ECO:0000259" key="8">
    <source>
        <dbReference type="PROSITE" id="PS50928"/>
    </source>
</evidence>
<dbReference type="AlphaFoldDB" id="A0A1I1N9E0"/>
<dbReference type="Gene3D" id="1.10.3720.10">
    <property type="entry name" value="MetI-like"/>
    <property type="match status" value="1"/>
</dbReference>
<keyword evidence="2 7" id="KW-0813">Transport</keyword>
<feature type="transmembrane region" description="Helical" evidence="7">
    <location>
        <begin position="252"/>
        <end position="274"/>
    </location>
</feature>
<feature type="transmembrane region" description="Helical" evidence="7">
    <location>
        <begin position="85"/>
        <end position="113"/>
    </location>
</feature>
<dbReference type="PROSITE" id="PS50928">
    <property type="entry name" value="ABC_TM1"/>
    <property type="match status" value="1"/>
</dbReference>
<dbReference type="SUPFAM" id="SSF161098">
    <property type="entry name" value="MetI-like"/>
    <property type="match status" value="1"/>
</dbReference>
<dbReference type="STRING" id="574651.SAMN04487968_11537"/>
<name>A0A1I1N9E0_9ACTN</name>
<gene>
    <name evidence="9" type="ORF">SAMN04487968_11537</name>
</gene>
<feature type="transmembrane region" description="Helical" evidence="7">
    <location>
        <begin position="125"/>
        <end position="142"/>
    </location>
</feature>
<dbReference type="CDD" id="cd06261">
    <property type="entry name" value="TM_PBP2"/>
    <property type="match status" value="1"/>
</dbReference>
<evidence type="ECO:0000256" key="2">
    <source>
        <dbReference type="ARBA" id="ARBA00022448"/>
    </source>
</evidence>
<feature type="domain" description="ABC transmembrane type-1" evidence="8">
    <location>
        <begin position="83"/>
        <end position="274"/>
    </location>
</feature>
<feature type="transmembrane region" description="Helical" evidence="7">
    <location>
        <begin position="23"/>
        <end position="45"/>
    </location>
</feature>
<organism evidence="9 10">
    <name type="scientific">Nocardioides terrae</name>
    <dbReference type="NCBI Taxonomy" id="574651"/>
    <lineage>
        <taxon>Bacteria</taxon>
        <taxon>Bacillati</taxon>
        <taxon>Actinomycetota</taxon>
        <taxon>Actinomycetes</taxon>
        <taxon>Propionibacteriales</taxon>
        <taxon>Nocardioidaceae</taxon>
        <taxon>Nocardioides</taxon>
    </lineage>
</organism>
<evidence type="ECO:0000256" key="7">
    <source>
        <dbReference type="RuleBase" id="RU363032"/>
    </source>
</evidence>
<proteinExistence type="inferred from homology"/>
<keyword evidence="4 7" id="KW-0812">Transmembrane</keyword>
<dbReference type="InterPro" id="IPR050366">
    <property type="entry name" value="BP-dependent_transpt_permease"/>
</dbReference>
<keyword evidence="10" id="KW-1185">Reference proteome</keyword>
<keyword evidence="5 7" id="KW-1133">Transmembrane helix</keyword>
<accession>A0A1I1N9E0</accession>
<dbReference type="PANTHER" id="PTHR43386:SF1">
    <property type="entry name" value="D,D-DIPEPTIDE TRANSPORT SYSTEM PERMEASE PROTEIN DDPC-RELATED"/>
    <property type="match status" value="1"/>
</dbReference>
<dbReference type="Proteomes" id="UP000198832">
    <property type="component" value="Unassembled WGS sequence"/>
</dbReference>
<evidence type="ECO:0000313" key="9">
    <source>
        <dbReference type="EMBL" id="SFC94065.1"/>
    </source>
</evidence>
<evidence type="ECO:0000256" key="6">
    <source>
        <dbReference type="ARBA" id="ARBA00023136"/>
    </source>
</evidence>
<evidence type="ECO:0000256" key="5">
    <source>
        <dbReference type="ARBA" id="ARBA00022989"/>
    </source>
</evidence>
<dbReference type="EMBL" id="FOLB01000015">
    <property type="protein sequence ID" value="SFC94065.1"/>
    <property type="molecule type" value="Genomic_DNA"/>
</dbReference>
<comment type="subcellular location">
    <subcellularLocation>
        <location evidence="1 7">Cell membrane</location>
        <topology evidence="1 7">Multi-pass membrane protein</topology>
    </subcellularLocation>
</comment>
<feature type="transmembrane region" description="Helical" evidence="7">
    <location>
        <begin position="203"/>
        <end position="227"/>
    </location>
</feature>
<protein>
    <submittedName>
        <fullName evidence="9">Peptide/nickel transport system permease protein</fullName>
    </submittedName>
</protein>
<dbReference type="GO" id="GO:0055085">
    <property type="term" value="P:transmembrane transport"/>
    <property type="evidence" value="ECO:0007669"/>
    <property type="project" value="InterPro"/>
</dbReference>
<dbReference type="GO" id="GO:0005886">
    <property type="term" value="C:plasma membrane"/>
    <property type="evidence" value="ECO:0007669"/>
    <property type="project" value="UniProtKB-SubCell"/>
</dbReference>
<feature type="transmembrane region" description="Helical" evidence="7">
    <location>
        <begin position="148"/>
        <end position="165"/>
    </location>
</feature>
<dbReference type="PANTHER" id="PTHR43386">
    <property type="entry name" value="OLIGOPEPTIDE TRANSPORT SYSTEM PERMEASE PROTEIN APPC"/>
    <property type="match status" value="1"/>
</dbReference>
<dbReference type="InterPro" id="IPR035906">
    <property type="entry name" value="MetI-like_sf"/>
</dbReference>
<evidence type="ECO:0000313" key="10">
    <source>
        <dbReference type="Proteomes" id="UP000198832"/>
    </source>
</evidence>
<sequence>MTAATVSPAHRRGIGLRVRDQKAATAGVVIIAAFGLLAVLADVIAPSSVQQQVGPVFGRPSADHLLGLDDSGADMLGLVLVGTRVSMLVGLASTVIAVALGGVVGVVAGYFGGRVDAVLMRLTDVFLVVPILPLMIVVAALWGPSVGHAILIIGLLSWTPTARVMRSQVLSTRERAFVRRAKALGASHLRVIWHHVFPRVRGLLVANSVIVLASAIFFEAALAFLGLESVSTTSWGTLIANAFNRAASSAGAWWAFVPPGACIALMVLACSLVAMSLEDVGSARVPESHIFAGRLEVIRSDGQ</sequence>
<comment type="similarity">
    <text evidence="7">Belongs to the binding-protein-dependent transport system permease family.</text>
</comment>